<dbReference type="RefSeq" id="XP_064707362.1">
    <property type="nucleotide sequence ID" value="XM_064845104.1"/>
</dbReference>
<keyword evidence="2" id="KW-1185">Reference proteome</keyword>
<comment type="caution">
    <text evidence="1">The sequence shown here is derived from an EMBL/GenBank/DDBJ whole genome shotgun (WGS) entry which is preliminary data.</text>
</comment>
<organism evidence="1 2">
    <name type="scientific">Exophiala bonariae</name>
    <dbReference type="NCBI Taxonomy" id="1690606"/>
    <lineage>
        <taxon>Eukaryota</taxon>
        <taxon>Fungi</taxon>
        <taxon>Dikarya</taxon>
        <taxon>Ascomycota</taxon>
        <taxon>Pezizomycotina</taxon>
        <taxon>Eurotiomycetes</taxon>
        <taxon>Chaetothyriomycetidae</taxon>
        <taxon>Chaetothyriales</taxon>
        <taxon>Herpotrichiellaceae</taxon>
        <taxon>Exophiala</taxon>
    </lineage>
</organism>
<name>A0AAV9NG54_9EURO</name>
<dbReference type="GeneID" id="89969700"/>
<dbReference type="AlphaFoldDB" id="A0AAV9NG54"/>
<evidence type="ECO:0000313" key="2">
    <source>
        <dbReference type="Proteomes" id="UP001358417"/>
    </source>
</evidence>
<accession>A0AAV9NG54</accession>
<gene>
    <name evidence="1" type="ORF">LTR84_001480</name>
</gene>
<evidence type="ECO:0000313" key="1">
    <source>
        <dbReference type="EMBL" id="KAK5054589.1"/>
    </source>
</evidence>
<protein>
    <submittedName>
        <fullName evidence="1">Uncharacterized protein</fullName>
    </submittedName>
</protein>
<sequence>MRWDIFAALVAIVALPLMVNQATIQLLSKLLGLLMRRIWPKDALCEVLEWRDVPDGLLHNCENLAEGQCTCTSLQALHEEPSTTHEECFSETLGTVFGKAWVSPSRRQKVVRKPHALEFRRPYIRTDRTTLRAYVMLCQPAQEYGDKSKVVTFKKVDGILTAHLHTGGDDGFAVIHIPTLTKRELECIMKGYPPFYRESIQFEDGRKLKTPIASKEDGLRGGWIVGVGLTFYPYPTLRHNLTYTSPPDDRRIWKHTNIADAVRRVGERLEDFLQYFPDELALKYGLQIYHEMLKDDGHRTMFWTLCEDKTFFDVPGASGSPEPFVRQLSVTEWDLVLVSFNRRTPLMDSAKALFQANLKTIILAVLKGLSYVLVYGRAESHYYSMPVSRIPSMEEMDGHKYIYLTTCVDEG</sequence>
<dbReference type="EMBL" id="JAVRRD010000010">
    <property type="protein sequence ID" value="KAK5054589.1"/>
    <property type="molecule type" value="Genomic_DNA"/>
</dbReference>
<proteinExistence type="predicted"/>
<reference evidence="1 2" key="1">
    <citation type="submission" date="2023-08" db="EMBL/GenBank/DDBJ databases">
        <title>Black Yeasts Isolated from many extreme environments.</title>
        <authorList>
            <person name="Coleine C."/>
            <person name="Stajich J.E."/>
            <person name="Selbmann L."/>
        </authorList>
    </citation>
    <scope>NUCLEOTIDE SEQUENCE [LARGE SCALE GENOMIC DNA]</scope>
    <source>
        <strain evidence="1 2">CCFEE 5792</strain>
    </source>
</reference>
<dbReference type="Proteomes" id="UP001358417">
    <property type="component" value="Unassembled WGS sequence"/>
</dbReference>